<keyword evidence="3" id="KW-1185">Reference proteome</keyword>
<dbReference type="STRING" id="1913578.LPB140_09470"/>
<sequence length="253" mass="27692">MRDKKIILGMGLSALLLLVAAYFGANYLPKQKQLPPLLLMSSIPMAMGEGDPAMLLSGEAKPYHAFVKLSEDYDVQQIDDLAILKTSKTKIIMLAQPRALSPEELVILDDWIAKGGRALFLADPALAVESKYPIGDKRRPVFTSLLSPLFKHWGLEMVVSMESGDVELDYQEYQILTQTAGYWTSIKGSSKNSICNIETENWVAICKVGKGHAILLADADLMGDEFLDDAASMLGGNDNMALIINLLKKLSAS</sequence>
<proteinExistence type="predicted"/>
<protein>
    <recommendedName>
        <fullName evidence="1">ABC-type uncharacterized transport system domain-containing protein</fullName>
    </recommendedName>
</protein>
<dbReference type="AlphaFoldDB" id="A0A1L3JCW3"/>
<evidence type="ECO:0000313" key="2">
    <source>
        <dbReference type="EMBL" id="APG62981.1"/>
    </source>
</evidence>
<dbReference type="OrthoDB" id="7390937at2"/>
<dbReference type="InterPro" id="IPR019196">
    <property type="entry name" value="ABC_transp_unknown"/>
</dbReference>
<gene>
    <name evidence="2" type="ORF">LPB140_09470</name>
</gene>
<organism evidence="2 3">
    <name type="scientific">Sphingorhabdus lutea</name>
    <dbReference type="NCBI Taxonomy" id="1913578"/>
    <lineage>
        <taxon>Bacteria</taxon>
        <taxon>Pseudomonadati</taxon>
        <taxon>Pseudomonadota</taxon>
        <taxon>Alphaproteobacteria</taxon>
        <taxon>Sphingomonadales</taxon>
        <taxon>Sphingomonadaceae</taxon>
        <taxon>Sphingorhabdus</taxon>
    </lineage>
</organism>
<dbReference type="Gene3D" id="3.40.50.880">
    <property type="match status" value="1"/>
</dbReference>
<dbReference type="Proteomes" id="UP000242561">
    <property type="component" value="Chromosome"/>
</dbReference>
<name>A0A1L3JCW3_9SPHN</name>
<dbReference type="Pfam" id="PF09822">
    <property type="entry name" value="ABC_transp_aux"/>
    <property type="match status" value="1"/>
</dbReference>
<evidence type="ECO:0000259" key="1">
    <source>
        <dbReference type="Pfam" id="PF09822"/>
    </source>
</evidence>
<accession>A0A1L3JCW3</accession>
<dbReference type="EMBL" id="CP018154">
    <property type="protein sequence ID" value="APG62981.1"/>
    <property type="molecule type" value="Genomic_DNA"/>
</dbReference>
<feature type="domain" description="ABC-type uncharacterised transport system" evidence="1">
    <location>
        <begin position="53"/>
        <end position="157"/>
    </location>
</feature>
<dbReference type="RefSeq" id="WP_072559633.1">
    <property type="nucleotide sequence ID" value="NZ_CP018154.1"/>
</dbReference>
<dbReference type="KEGG" id="sphl:LPB140_09470"/>
<dbReference type="InterPro" id="IPR029062">
    <property type="entry name" value="Class_I_gatase-like"/>
</dbReference>
<reference evidence="2 3" key="1">
    <citation type="submission" date="2016-11" db="EMBL/GenBank/DDBJ databases">
        <title>Sphingorhabdus sp. LPB0140, isolated from marine environment.</title>
        <authorList>
            <person name="Kim E."/>
            <person name="Yi H."/>
        </authorList>
    </citation>
    <scope>NUCLEOTIDE SEQUENCE [LARGE SCALE GENOMIC DNA]</scope>
    <source>
        <strain evidence="2 3">LPB0140</strain>
    </source>
</reference>
<evidence type="ECO:0000313" key="3">
    <source>
        <dbReference type="Proteomes" id="UP000242561"/>
    </source>
</evidence>